<feature type="coiled-coil region" evidence="2">
    <location>
        <begin position="1894"/>
        <end position="1928"/>
    </location>
</feature>
<gene>
    <name evidence="5" type="ORF">Pa4123_20100</name>
</gene>
<feature type="compositionally biased region" description="Pro residues" evidence="3">
    <location>
        <begin position="1774"/>
        <end position="1788"/>
    </location>
</feature>
<proteinExistence type="predicted"/>
<feature type="region of interest" description="Disordered" evidence="3">
    <location>
        <begin position="2092"/>
        <end position="2129"/>
    </location>
</feature>
<reference evidence="5" key="1">
    <citation type="submission" date="2022-12" db="EMBL/GenBank/DDBJ databases">
        <title>New Phytohabitans aurantiacus sp. RD004123 nov., an actinomycete isolated from soil.</title>
        <authorList>
            <person name="Triningsih D.W."/>
            <person name="Harunari E."/>
            <person name="Igarashi Y."/>
        </authorList>
    </citation>
    <scope>NUCLEOTIDE SEQUENCE</scope>
    <source>
        <strain evidence="5">RD004123</strain>
    </source>
</reference>
<dbReference type="InterPro" id="IPR003587">
    <property type="entry name" value="Hint_dom_N"/>
</dbReference>
<dbReference type="Gene3D" id="2.170.16.10">
    <property type="entry name" value="Hedgehog/Intein (Hint) domain"/>
    <property type="match status" value="1"/>
</dbReference>
<dbReference type="PANTHER" id="PTHR32305">
    <property type="match status" value="1"/>
</dbReference>
<feature type="compositionally biased region" description="Basic and acidic residues" evidence="3">
    <location>
        <begin position="1792"/>
        <end position="1801"/>
    </location>
</feature>
<comment type="caution">
    <text evidence="5">The sequence shown here is derived from an EMBL/GenBank/DDBJ whole genome shotgun (WGS) entry which is preliminary data.</text>
</comment>
<dbReference type="PROSITE" id="PS50817">
    <property type="entry name" value="INTEIN_N_TER"/>
    <property type="match status" value="1"/>
</dbReference>
<dbReference type="PANTHER" id="PTHR32305:SF17">
    <property type="entry name" value="TRNA NUCLEASE WAPA"/>
    <property type="match status" value="1"/>
</dbReference>
<accession>A0ABQ5QS78</accession>
<dbReference type="NCBIfam" id="TIGR01643">
    <property type="entry name" value="YD_repeat_2x"/>
    <property type="match status" value="3"/>
</dbReference>
<evidence type="ECO:0000259" key="4">
    <source>
        <dbReference type="SMART" id="SM00306"/>
    </source>
</evidence>
<feature type="region of interest" description="Disordered" evidence="3">
    <location>
        <begin position="1503"/>
        <end position="1538"/>
    </location>
</feature>
<dbReference type="InterPro" id="IPR006530">
    <property type="entry name" value="YD"/>
</dbReference>
<dbReference type="CDD" id="cd00081">
    <property type="entry name" value="Hint"/>
    <property type="match status" value="1"/>
</dbReference>
<dbReference type="PROSITE" id="PS50818">
    <property type="entry name" value="INTEIN_C_TER"/>
    <property type="match status" value="1"/>
</dbReference>
<keyword evidence="1" id="KW-0677">Repeat</keyword>
<evidence type="ECO:0000256" key="2">
    <source>
        <dbReference type="SAM" id="Coils"/>
    </source>
</evidence>
<dbReference type="InterPro" id="IPR056823">
    <property type="entry name" value="TEN-like_YD-shell"/>
</dbReference>
<dbReference type="Pfam" id="PF25023">
    <property type="entry name" value="TEN_YD-shell"/>
    <property type="match status" value="1"/>
</dbReference>
<dbReference type="Pfam" id="PF07591">
    <property type="entry name" value="PT-HINT"/>
    <property type="match status" value="1"/>
</dbReference>
<sequence length="2197" mass="236643">MKAHTGSSRPADTTEVITGTPAVTWPAPATVEVAPGAAATKAVRLATARAARSTPGRVRVQVYDRATAVKAKVDGTLMRLARADGGMAGGKVAVDLDYAGFRHAYGGDWASRLHLAVLPECALTTPQAPACAPKPLKTRNDARTGRLSAEVDLPGAPKGALARSAASGSTLVAALASPSGPNGSFAATTLSPSATWSAGGSSGDFSWSYPLRLPPAVGGTTPSLGLGYSSGGVDGRTASTNNQPSWVGEGFDLASGYIERRYKSCVDDVPGANNPKTGDQCWGTENATMSLFGSGSELIKDDATGVWRPKNDDGSRIELLPGAPNGDDNGEHWKVTTTNGAQFFFGLNQLPGWVSGQPETKSTWTVPVYGNHAGEPCHKATFAASWCQQAYRWNLDYAVDPSGNVVTYYYDTQQNHYGRNLNEAATPYVRAGHLIRVEYGLRAGAAYAPAPARVLFTLADRCIPGTVCDPAVPARWPDVPWDKRCDGTTCPDRTSPTFWTIKRLARIATQTWNGSAHTDLDSWTLNHTFPDPGDSSSAALWLESIVHTGHAGGTLSMPEINFDPIGLSNRVDGIEGLDPLYRQRIAAIHNETGAGIAVTYSARDCERDGPMPASPDTNTRRCQPVRWASEGVPEMLDWFHKYVVTQVTQRDYVTGAPDAVTSYEYVGDPAWHYDDEDGLVNAEQKSWGQWRGYSRVRTRAGWAPDNRVLSEALYFRGMDDDKLANGTRRDVWVTDSQGGRVEDHDRLAGVVRESIGYASDGGAALSRTINDPWMSAPTATRVRPWGTHHATMLDTGAVNTYAQVSGGWRRQRVEKSFDGHGIVTSVNDLGDMSTADDDQCSTFQYARDTGRWLLNLASEVKTVTKACGQPVSLPDDLLSQARTYYDGSSTLGAVPGAGNPTKVEELAEQTATGTRYATVNRVVHDEYGRATETYDADGNKTTIEFTPRTGGPLTKVATTNPLGHVSIVEVNPSGLPTRTIDSNSQVATFEYDPLGRQRKVWHPGRATSLTPTAEYSYLVRNNAPTVVTTKAINAKGLYTTSHSIYDGSLRLRQTQVPSPGGGRILADVFYNTRGEPWKRNGAYYNQFPPDTTLVAPTNDADVPGQTRSYFDGAGRLTAEVLYTFGAERRRTTTSYEGDRVHVTPPAGGVATTTISDAKSRTVELREYASGKPTGAYDATRYTYDKRGALAAVTDPAGNTWRYEHDLRGRAVRVEDPDRGPSTAAYDDAGQLKSTTDSRGATLAYAYDALGRTTAVHEGSLTGRKRVEYKYDTVAKGELSWAARWEGDNAYTTEVTGYTSDYQPTASKVTIPASEGALGKTYLFSYTYNPDGSPATVTMPAAGGLAEETITYGYNDLGMPTTLTGLTGYVESTVYTKFSEVEQLALSTGGPRLWQTYRYEDGTRRLTESITQREASGQTQARVKYGYDAAGNITRIADVPEHATADVQCFAYDHLRRLKDAWTTTSTADTSCAAGPSSTTVGGTQAYWHTYAYDKAGNRTSEVRHATTAGGTDTTSQYTTPGAGDARPHTLSSMTRSGGSGARLDEYRYDAAGNTVTRKIGGTSQTLAWDPEGRLSSVTAEGAGTTSFLYDADGNRMIRREPASTTLYLGPMELTLKSGSVQATRYYGFAGQTIAVRAGGTLRWLTGDHNGTAQLSVDPNSLAVTRRRFLPFGEERSTVPWVGDKGFVGGTKDPTTGLTHLGAREYDPVTGRFLSLDPLMDKATPQQMHGYAYASNNPVTFSDPTGLCNSDLSCAYEMYRQNPAAWDCSLDPRPCPKQSPGAPPPPKKPTGPDTRDVEDAKKTQKKSKAQVFFEAAGDIVKELIGYDDIRDCIGNLSLGSCFSVLVNIVPWGKIFKLKKIWNAVERGINAIQEFGKKLDWAKGVLKRADEFADAMRKYEDDFADWTERMKRFEENVAKVDNALEKADAAATTAAAVTSCLGNSFTADTRVVLADGSTKPIGEVRLGDVVLATNPKTGRTAARKVTRLIVGEGYKDLVDVTLDAGDGRVSTVTATDGHPFWAADLAQWVDAGDLAVGAMLRTSAGTHVQVSSVHAYSKPQRVHNLTVEGLHTYYVVAGNTPVLVHNSSSCPIHGPGGNPGGDPDRCTCPKGGPKPPKRGGRSAEDTHATNNNIEFKTMEGYRVEREKLTSSATQNVTNFMKGTSKPGQDATDIFSGTLILAGVAWAGARNWWKRRKGKG</sequence>
<dbReference type="NCBIfam" id="TIGR03696">
    <property type="entry name" value="Rhs_assc_core"/>
    <property type="match status" value="1"/>
</dbReference>
<dbReference type="InterPro" id="IPR031325">
    <property type="entry name" value="RHS_repeat"/>
</dbReference>
<keyword evidence="6" id="KW-1185">Reference proteome</keyword>
<dbReference type="InterPro" id="IPR050708">
    <property type="entry name" value="T6SS_VgrG/RHS"/>
</dbReference>
<dbReference type="SMART" id="SM00306">
    <property type="entry name" value="HintN"/>
    <property type="match status" value="1"/>
</dbReference>
<dbReference type="InterPro" id="IPR036844">
    <property type="entry name" value="Hint_dom_sf"/>
</dbReference>
<feature type="compositionally biased region" description="Polar residues" evidence="3">
    <location>
        <begin position="1508"/>
        <end position="1519"/>
    </location>
</feature>
<name>A0ABQ5QS78_9ACTN</name>
<dbReference type="NCBIfam" id="TIGR01443">
    <property type="entry name" value="intein_Cterm"/>
    <property type="match status" value="1"/>
</dbReference>
<protein>
    <recommendedName>
        <fullName evidence="4">Hint domain-containing protein</fullName>
    </recommendedName>
</protein>
<dbReference type="Gene3D" id="2.180.10.10">
    <property type="entry name" value="RHS repeat-associated core"/>
    <property type="match status" value="2"/>
</dbReference>
<feature type="region of interest" description="Disordered" evidence="3">
    <location>
        <begin position="1774"/>
        <end position="1804"/>
    </location>
</feature>
<organism evidence="5 6">
    <name type="scientific">Phytohabitans aurantiacus</name>
    <dbReference type="NCBI Taxonomy" id="3016789"/>
    <lineage>
        <taxon>Bacteria</taxon>
        <taxon>Bacillati</taxon>
        <taxon>Actinomycetota</taxon>
        <taxon>Actinomycetes</taxon>
        <taxon>Micromonosporales</taxon>
        <taxon>Micromonosporaceae</taxon>
    </lineage>
</organism>
<keyword evidence="2" id="KW-0175">Coiled coil</keyword>
<dbReference type="EMBL" id="BSDI01000007">
    <property type="protein sequence ID" value="GLH96736.1"/>
    <property type="molecule type" value="Genomic_DNA"/>
</dbReference>
<feature type="domain" description="Hint" evidence="4">
    <location>
        <begin position="1940"/>
        <end position="2042"/>
    </location>
</feature>
<evidence type="ECO:0000313" key="6">
    <source>
        <dbReference type="Proteomes" id="UP001144280"/>
    </source>
</evidence>
<dbReference type="Pfam" id="PF05593">
    <property type="entry name" value="RHS_repeat"/>
    <property type="match status" value="2"/>
</dbReference>
<dbReference type="SUPFAM" id="SSF51294">
    <property type="entry name" value="Hedgehog/intein (Hint) domain"/>
    <property type="match status" value="1"/>
</dbReference>
<evidence type="ECO:0000256" key="3">
    <source>
        <dbReference type="SAM" id="MobiDB-lite"/>
    </source>
</evidence>
<dbReference type="Proteomes" id="UP001144280">
    <property type="component" value="Unassembled WGS sequence"/>
</dbReference>
<dbReference type="InterPro" id="IPR006141">
    <property type="entry name" value="Intein_N"/>
</dbReference>
<evidence type="ECO:0000256" key="1">
    <source>
        <dbReference type="ARBA" id="ARBA00022737"/>
    </source>
</evidence>
<evidence type="ECO:0000313" key="5">
    <source>
        <dbReference type="EMBL" id="GLH96736.1"/>
    </source>
</evidence>
<dbReference type="InterPro" id="IPR022385">
    <property type="entry name" value="Rhs_assc_core"/>
</dbReference>
<dbReference type="InterPro" id="IPR030934">
    <property type="entry name" value="Intein_C"/>
</dbReference>